<dbReference type="Proteomes" id="UP001054945">
    <property type="component" value="Unassembled WGS sequence"/>
</dbReference>
<evidence type="ECO:0000313" key="2">
    <source>
        <dbReference type="EMBL" id="GIY89949.1"/>
    </source>
</evidence>
<proteinExistence type="predicted"/>
<accession>A0AAV4X5Z9</accession>
<organism evidence="2 3">
    <name type="scientific">Caerostris extrusa</name>
    <name type="common">Bark spider</name>
    <name type="synonym">Caerostris bankana</name>
    <dbReference type="NCBI Taxonomy" id="172846"/>
    <lineage>
        <taxon>Eukaryota</taxon>
        <taxon>Metazoa</taxon>
        <taxon>Ecdysozoa</taxon>
        <taxon>Arthropoda</taxon>
        <taxon>Chelicerata</taxon>
        <taxon>Arachnida</taxon>
        <taxon>Araneae</taxon>
        <taxon>Araneomorphae</taxon>
        <taxon>Entelegynae</taxon>
        <taxon>Araneoidea</taxon>
        <taxon>Araneidae</taxon>
        <taxon>Caerostris</taxon>
    </lineage>
</organism>
<keyword evidence="3" id="KW-1185">Reference proteome</keyword>
<evidence type="ECO:0000313" key="3">
    <source>
        <dbReference type="Proteomes" id="UP001054945"/>
    </source>
</evidence>
<gene>
    <name evidence="2" type="ORF">CEXT_124641</name>
</gene>
<sequence>MSSNPWTRGSRGRGKLLYEEERGCREVTCYRENDPIFPGHPLIHQLSVKRGCRSPTLQGDSSPQETHQVKFLFVSGFQPDVRVSNSQQKSSQINRNHRVAGGPLTIE</sequence>
<evidence type="ECO:0000256" key="1">
    <source>
        <dbReference type="SAM" id="MobiDB-lite"/>
    </source>
</evidence>
<feature type="region of interest" description="Disordered" evidence="1">
    <location>
        <begin position="83"/>
        <end position="107"/>
    </location>
</feature>
<comment type="caution">
    <text evidence="2">The sequence shown here is derived from an EMBL/GenBank/DDBJ whole genome shotgun (WGS) entry which is preliminary data.</text>
</comment>
<protein>
    <submittedName>
        <fullName evidence="2">Uncharacterized protein</fullName>
    </submittedName>
</protein>
<dbReference type="EMBL" id="BPLR01017274">
    <property type="protein sequence ID" value="GIY89949.1"/>
    <property type="molecule type" value="Genomic_DNA"/>
</dbReference>
<dbReference type="AlphaFoldDB" id="A0AAV4X5Z9"/>
<name>A0AAV4X5Z9_CAEEX</name>
<feature type="compositionally biased region" description="Polar residues" evidence="1">
    <location>
        <begin position="83"/>
        <end position="94"/>
    </location>
</feature>
<reference evidence="2 3" key="1">
    <citation type="submission" date="2021-06" db="EMBL/GenBank/DDBJ databases">
        <title>Caerostris extrusa draft genome.</title>
        <authorList>
            <person name="Kono N."/>
            <person name="Arakawa K."/>
        </authorList>
    </citation>
    <scope>NUCLEOTIDE SEQUENCE [LARGE SCALE GENOMIC DNA]</scope>
</reference>